<dbReference type="Pfam" id="PF03995">
    <property type="entry name" value="Inhibitor_I36"/>
    <property type="match status" value="1"/>
</dbReference>
<feature type="region of interest" description="Disordered" evidence="3">
    <location>
        <begin position="124"/>
        <end position="152"/>
    </location>
</feature>
<reference evidence="5" key="1">
    <citation type="submission" date="2020-05" db="EMBL/GenBank/DDBJ databases">
        <authorList>
            <person name="Chiriac C."/>
            <person name="Salcher M."/>
            <person name="Ghai R."/>
            <person name="Kavagutti S V."/>
        </authorList>
    </citation>
    <scope>NUCLEOTIDE SEQUENCE</scope>
</reference>
<evidence type="ECO:0000259" key="4">
    <source>
        <dbReference type="PROSITE" id="PS50915"/>
    </source>
</evidence>
<comment type="similarity">
    <text evidence="1">Belongs to the beta/gamma-crystallin family.</text>
</comment>
<evidence type="ECO:0000256" key="3">
    <source>
        <dbReference type="SAM" id="MobiDB-lite"/>
    </source>
</evidence>
<dbReference type="AlphaFoldDB" id="A0A6J7HND7"/>
<name>A0A6J7HND7_9ZZZZ</name>
<dbReference type="Gene3D" id="2.60.20.10">
    <property type="entry name" value="Crystallins"/>
    <property type="match status" value="1"/>
</dbReference>
<organism evidence="5">
    <name type="scientific">freshwater metagenome</name>
    <dbReference type="NCBI Taxonomy" id="449393"/>
    <lineage>
        <taxon>unclassified sequences</taxon>
        <taxon>metagenomes</taxon>
        <taxon>ecological metagenomes</taxon>
    </lineage>
</organism>
<dbReference type="EMBL" id="CAFBMK010000095">
    <property type="protein sequence ID" value="CAB4918723.1"/>
    <property type="molecule type" value="Genomic_DNA"/>
</dbReference>
<feature type="domain" description="Beta/gamma crystallin 'Greek key'" evidence="4">
    <location>
        <begin position="97"/>
        <end position="140"/>
    </location>
</feature>
<evidence type="ECO:0000256" key="1">
    <source>
        <dbReference type="ARBA" id="ARBA00009646"/>
    </source>
</evidence>
<sequence length="152" mass="16103">MPARRIVPSLLTAGLIAVAGLSAAAPAHAAGSLKLCANDGYKGKCLTRTGYDATFANDWYCSRTLATVGGPNDCGLRKGIALKFEDKTSSVANGTARWWKLFEDRGYKGYVLCLRPGGYDSDLGNNTPQEDDISSVRIQGTGQPRGCDQVIG</sequence>
<evidence type="ECO:0000256" key="2">
    <source>
        <dbReference type="ARBA" id="ARBA00022737"/>
    </source>
</evidence>
<dbReference type="InterPro" id="IPR011024">
    <property type="entry name" value="G_crystallin-like"/>
</dbReference>
<proteinExistence type="inferred from homology"/>
<accession>A0A6J7HND7</accession>
<protein>
    <submittedName>
        <fullName evidence="5">Unannotated protein</fullName>
    </submittedName>
</protein>
<dbReference type="PROSITE" id="PS50915">
    <property type="entry name" value="CRYSTALLIN_BETA_GAMMA"/>
    <property type="match status" value="1"/>
</dbReference>
<keyword evidence="2" id="KW-0677">Repeat</keyword>
<gene>
    <name evidence="5" type="ORF">UFOPK3564_01717</name>
</gene>
<dbReference type="SUPFAM" id="SSF49695">
    <property type="entry name" value="gamma-Crystallin-like"/>
    <property type="match status" value="1"/>
</dbReference>
<dbReference type="InterPro" id="IPR001064">
    <property type="entry name" value="Beta/gamma_crystallin"/>
</dbReference>
<evidence type="ECO:0000313" key="5">
    <source>
        <dbReference type="EMBL" id="CAB4918723.1"/>
    </source>
</evidence>